<organism evidence="1 2">
    <name type="scientific">Hygrophoropsis aurantiaca</name>
    <dbReference type="NCBI Taxonomy" id="72124"/>
    <lineage>
        <taxon>Eukaryota</taxon>
        <taxon>Fungi</taxon>
        <taxon>Dikarya</taxon>
        <taxon>Basidiomycota</taxon>
        <taxon>Agaricomycotina</taxon>
        <taxon>Agaricomycetes</taxon>
        <taxon>Agaricomycetidae</taxon>
        <taxon>Boletales</taxon>
        <taxon>Coniophorineae</taxon>
        <taxon>Hygrophoropsidaceae</taxon>
        <taxon>Hygrophoropsis</taxon>
    </lineage>
</organism>
<name>A0ACB8A674_9AGAM</name>
<reference evidence="1" key="1">
    <citation type="journal article" date="2021" name="New Phytol.">
        <title>Evolutionary innovations through gain and loss of genes in the ectomycorrhizal Boletales.</title>
        <authorList>
            <person name="Wu G."/>
            <person name="Miyauchi S."/>
            <person name="Morin E."/>
            <person name="Kuo A."/>
            <person name="Drula E."/>
            <person name="Varga T."/>
            <person name="Kohler A."/>
            <person name="Feng B."/>
            <person name="Cao Y."/>
            <person name="Lipzen A."/>
            <person name="Daum C."/>
            <person name="Hundley H."/>
            <person name="Pangilinan J."/>
            <person name="Johnson J."/>
            <person name="Barry K."/>
            <person name="LaButti K."/>
            <person name="Ng V."/>
            <person name="Ahrendt S."/>
            <person name="Min B."/>
            <person name="Choi I.G."/>
            <person name="Park H."/>
            <person name="Plett J.M."/>
            <person name="Magnuson J."/>
            <person name="Spatafora J.W."/>
            <person name="Nagy L.G."/>
            <person name="Henrissat B."/>
            <person name="Grigoriev I.V."/>
            <person name="Yang Z.L."/>
            <person name="Xu J."/>
            <person name="Martin F.M."/>
        </authorList>
    </citation>
    <scope>NUCLEOTIDE SEQUENCE</scope>
    <source>
        <strain evidence="1">ATCC 28755</strain>
    </source>
</reference>
<gene>
    <name evidence="1" type="ORF">BJ138DRAFT_1012174</name>
</gene>
<sequence>SSTHNTRIERLWVEVGRQFARRWKGFFIHLERLHGLDRKNPHHLWLLHVLFLDLINTDCDIFKDEWNHHPVSGPTTQNQSPSDMRFLAQVNEGIYVNDPFKDIHPDILTRYHGTGGPSLSLEEQEDAEEMQCLEGEIAADLESNLNHEPIAVPEQRNPFPSAEIEALFHQALADVQAEGHLPGTLAFPTSEWDLKSYPTHEDITVGFRRAKTLTVPLPPNVWMPRAIIWAQALQVLEHFLL</sequence>
<protein>
    <submittedName>
        <fullName evidence="1">Uncharacterized protein</fullName>
    </submittedName>
</protein>
<dbReference type="Proteomes" id="UP000790377">
    <property type="component" value="Unassembled WGS sequence"/>
</dbReference>
<accession>A0ACB8A674</accession>
<dbReference type="EMBL" id="MU267801">
    <property type="protein sequence ID" value="KAH7908744.1"/>
    <property type="molecule type" value="Genomic_DNA"/>
</dbReference>
<keyword evidence="2" id="KW-1185">Reference proteome</keyword>
<evidence type="ECO:0000313" key="1">
    <source>
        <dbReference type="EMBL" id="KAH7908744.1"/>
    </source>
</evidence>
<evidence type="ECO:0000313" key="2">
    <source>
        <dbReference type="Proteomes" id="UP000790377"/>
    </source>
</evidence>
<comment type="caution">
    <text evidence="1">The sequence shown here is derived from an EMBL/GenBank/DDBJ whole genome shotgun (WGS) entry which is preliminary data.</text>
</comment>
<proteinExistence type="predicted"/>
<feature type="non-terminal residue" evidence="1">
    <location>
        <position position="1"/>
    </location>
</feature>